<evidence type="ECO:0000313" key="2">
    <source>
        <dbReference type="Proteomes" id="UP001432251"/>
    </source>
</evidence>
<gene>
    <name evidence="1" type="ORF">V2W30_20935</name>
</gene>
<accession>A0ACD5AE74</accession>
<proteinExistence type="predicted"/>
<protein>
    <submittedName>
        <fullName evidence="1">Peptidoglycan-binding protein</fullName>
    </submittedName>
</protein>
<sequence length="283" mass="30282">MATPLTAYALARALRDEGVRVFEHPRWQTRNRNHKGPWGPVHGVMLHHTAGRDSLTLCRDGTATLPGPLCVGLIAKDGTVHLVGCGRTNHAGAGSSAAYDAVRAERPVPAAPGPDAVDGNTHFYGFEIENLGTGKDPYPAVQLAAVERVSAALCRAHGWSAASVIGHKEWTRRKIDPSFSMAGMRTRVEARLGVRPVPAPVGYAPFPGADFFVPGRRSELCTAVGRRLVAEGCGRYRVGPGPVWGEADVLSYAAWQRRLGYVGAAADGIPGRASWDRLRVPRS</sequence>
<keyword evidence="2" id="KW-1185">Reference proteome</keyword>
<evidence type="ECO:0000313" key="1">
    <source>
        <dbReference type="EMBL" id="WWQ65541.1"/>
    </source>
</evidence>
<dbReference type="Proteomes" id="UP001432251">
    <property type="component" value="Chromosome"/>
</dbReference>
<reference evidence="1" key="1">
    <citation type="journal article" date="2025" name="Int. J. Syst. Evol. Microbiol.">
        <title>Streptomyces citrinus sp. nov., with yellow diffusible pigment.</title>
        <authorList>
            <person name="He Y."/>
            <person name="Yang E."/>
            <person name="Xu J."/>
            <person name="Sun Y."/>
            <person name="Sun L."/>
        </authorList>
    </citation>
    <scope>NUCLEOTIDE SEQUENCE</scope>
    <source>
        <strain evidence="1">Q6</strain>
    </source>
</reference>
<dbReference type="EMBL" id="CP146022">
    <property type="protein sequence ID" value="WWQ65541.1"/>
    <property type="molecule type" value="Genomic_DNA"/>
</dbReference>
<organism evidence="1 2">
    <name type="scientific">Streptomyces citrinus</name>
    <dbReference type="NCBI Taxonomy" id="3118173"/>
    <lineage>
        <taxon>Bacteria</taxon>
        <taxon>Bacillati</taxon>
        <taxon>Actinomycetota</taxon>
        <taxon>Actinomycetes</taxon>
        <taxon>Kitasatosporales</taxon>
        <taxon>Streptomycetaceae</taxon>
        <taxon>Streptomyces</taxon>
    </lineage>
</organism>
<name>A0ACD5AE74_9ACTN</name>